<gene>
    <name evidence="3" type="ORF">MNBD_ALPHA09-2207</name>
</gene>
<organism evidence="3">
    <name type="scientific">hydrothermal vent metagenome</name>
    <dbReference type="NCBI Taxonomy" id="652676"/>
    <lineage>
        <taxon>unclassified sequences</taxon>
        <taxon>metagenomes</taxon>
        <taxon>ecological metagenomes</taxon>
    </lineage>
</organism>
<feature type="compositionally biased region" description="Basic and acidic residues" evidence="1">
    <location>
        <begin position="1"/>
        <end position="14"/>
    </location>
</feature>
<sequence>GKRRLSEDERHLWERVVANTTPLRPQGQKNTGTSEKPFSIAMVEKPAIPLPHRKQKGAPAPKPPRFAPKPLPASPPPLPLTGLDRRTEQRLRRGRVDVDGTLDLHGMTQSHAHMALRGFLIAAQARGDRLVLVITGKGSPQGTRFEPEQMWGSGRGILRRLVPEWLSQPELSLWVSGFRDAHQRHGGGGALYVRIRRKRI</sequence>
<dbReference type="SUPFAM" id="SSF160443">
    <property type="entry name" value="SMR domain-like"/>
    <property type="match status" value="1"/>
</dbReference>
<dbReference type="PROSITE" id="PS50828">
    <property type="entry name" value="SMR"/>
    <property type="match status" value="1"/>
</dbReference>
<name>A0A3B0TDX8_9ZZZZ</name>
<dbReference type="Pfam" id="PF01713">
    <property type="entry name" value="Smr"/>
    <property type="match status" value="1"/>
</dbReference>
<evidence type="ECO:0000259" key="2">
    <source>
        <dbReference type="PROSITE" id="PS50828"/>
    </source>
</evidence>
<feature type="compositionally biased region" description="Polar residues" evidence="1">
    <location>
        <begin position="18"/>
        <end position="36"/>
    </location>
</feature>
<feature type="compositionally biased region" description="Pro residues" evidence="1">
    <location>
        <begin position="60"/>
        <end position="79"/>
    </location>
</feature>
<reference evidence="3" key="1">
    <citation type="submission" date="2018-06" db="EMBL/GenBank/DDBJ databases">
        <authorList>
            <person name="Zhirakovskaya E."/>
        </authorList>
    </citation>
    <scope>NUCLEOTIDE SEQUENCE</scope>
</reference>
<dbReference type="EMBL" id="UOEM01000010">
    <property type="protein sequence ID" value="VAW10359.1"/>
    <property type="molecule type" value="Genomic_DNA"/>
</dbReference>
<accession>A0A3B0TDX8</accession>
<evidence type="ECO:0000313" key="3">
    <source>
        <dbReference type="EMBL" id="VAW10359.1"/>
    </source>
</evidence>
<dbReference type="SMART" id="SM00463">
    <property type="entry name" value="SMR"/>
    <property type="match status" value="1"/>
</dbReference>
<feature type="non-terminal residue" evidence="3">
    <location>
        <position position="1"/>
    </location>
</feature>
<evidence type="ECO:0000256" key="1">
    <source>
        <dbReference type="SAM" id="MobiDB-lite"/>
    </source>
</evidence>
<protein>
    <submittedName>
        <fullName evidence="3">SMR/MUTS FAMILY PROTEIN</fullName>
    </submittedName>
</protein>
<dbReference type="Gene3D" id="3.30.1370.110">
    <property type="match status" value="1"/>
</dbReference>
<dbReference type="PANTHER" id="PTHR35562">
    <property type="entry name" value="DNA ENDONUCLEASE SMRA-RELATED"/>
    <property type="match status" value="1"/>
</dbReference>
<dbReference type="InterPro" id="IPR036063">
    <property type="entry name" value="Smr_dom_sf"/>
</dbReference>
<feature type="region of interest" description="Disordered" evidence="1">
    <location>
        <begin position="1"/>
        <end position="85"/>
    </location>
</feature>
<proteinExistence type="predicted"/>
<dbReference type="PANTHER" id="PTHR35562:SF2">
    <property type="entry name" value="DNA ENDONUCLEASE SMRA-RELATED"/>
    <property type="match status" value="1"/>
</dbReference>
<feature type="domain" description="Smr" evidence="2">
    <location>
        <begin position="102"/>
        <end position="196"/>
    </location>
</feature>
<dbReference type="InterPro" id="IPR002625">
    <property type="entry name" value="Smr_dom"/>
</dbReference>
<dbReference type="AlphaFoldDB" id="A0A3B0TDX8"/>